<evidence type="ECO:0000313" key="1">
    <source>
        <dbReference type="EMBL" id="KAJ9663309.1"/>
    </source>
</evidence>
<evidence type="ECO:0008006" key="3">
    <source>
        <dbReference type="Google" id="ProtNLM"/>
    </source>
</evidence>
<dbReference type="SUPFAM" id="SSF54427">
    <property type="entry name" value="NTF2-like"/>
    <property type="match status" value="1"/>
</dbReference>
<dbReference type="Pfam" id="PF07366">
    <property type="entry name" value="SnoaL"/>
    <property type="match status" value="1"/>
</dbReference>
<dbReference type="PANTHER" id="PTHR38436">
    <property type="entry name" value="POLYKETIDE CYCLASE SNOAL-LIKE DOMAIN"/>
    <property type="match status" value="1"/>
</dbReference>
<dbReference type="EMBL" id="JAPDRL010000044">
    <property type="protein sequence ID" value="KAJ9663309.1"/>
    <property type="molecule type" value="Genomic_DNA"/>
</dbReference>
<name>A0ABQ9NP62_9PEZI</name>
<keyword evidence="2" id="KW-1185">Reference proteome</keyword>
<reference evidence="1" key="1">
    <citation type="submission" date="2022-10" db="EMBL/GenBank/DDBJ databases">
        <title>Culturing micro-colonial fungi from biological soil crusts in the Mojave desert and describing Neophaeococcomyces mojavensis, and introducing the new genera and species Taxawa tesnikishii.</title>
        <authorList>
            <person name="Kurbessoian T."/>
            <person name="Stajich J.E."/>
        </authorList>
    </citation>
    <scope>NUCLEOTIDE SEQUENCE</scope>
    <source>
        <strain evidence="1">TK_1</strain>
    </source>
</reference>
<dbReference type="Gene3D" id="3.10.450.50">
    <property type="match status" value="1"/>
</dbReference>
<protein>
    <recommendedName>
        <fullName evidence="3">SnoaL-like domain-containing protein</fullName>
    </recommendedName>
</protein>
<evidence type="ECO:0000313" key="2">
    <source>
        <dbReference type="Proteomes" id="UP001172684"/>
    </source>
</evidence>
<gene>
    <name evidence="1" type="ORF">H2201_005753</name>
</gene>
<dbReference type="InterPro" id="IPR009959">
    <property type="entry name" value="Cyclase_SnoaL-like"/>
</dbReference>
<dbReference type="InterPro" id="IPR032710">
    <property type="entry name" value="NTF2-like_dom_sf"/>
</dbReference>
<sequence length="164" mass="18228">MTTQEESKNLEVISQYFSEYWGKANQDIVDKLCADDFVINYPMHGPRYGKEAAKKMMIEFKEAFPDNSFHAYQHPLIASGPYVVGRWIGGGTHTSVAFDDLAVGKLDKPNTGKKVCFSGTTIFTLRDGKIMDETGEEGASTALQNLGLVQQPNPGKEMAYLHEK</sequence>
<dbReference type="PANTHER" id="PTHR38436:SF1">
    <property type="entry name" value="ESTER CYCLASE"/>
    <property type="match status" value="1"/>
</dbReference>
<dbReference type="Proteomes" id="UP001172684">
    <property type="component" value="Unassembled WGS sequence"/>
</dbReference>
<comment type="caution">
    <text evidence="1">The sequence shown here is derived from an EMBL/GenBank/DDBJ whole genome shotgun (WGS) entry which is preliminary data.</text>
</comment>
<organism evidence="1 2">
    <name type="scientific">Coniosporium apollinis</name>
    <dbReference type="NCBI Taxonomy" id="61459"/>
    <lineage>
        <taxon>Eukaryota</taxon>
        <taxon>Fungi</taxon>
        <taxon>Dikarya</taxon>
        <taxon>Ascomycota</taxon>
        <taxon>Pezizomycotina</taxon>
        <taxon>Dothideomycetes</taxon>
        <taxon>Dothideomycetes incertae sedis</taxon>
        <taxon>Coniosporium</taxon>
    </lineage>
</organism>
<proteinExistence type="predicted"/>
<accession>A0ABQ9NP62</accession>